<evidence type="ECO:0000313" key="2">
    <source>
        <dbReference type="Proteomes" id="UP001396334"/>
    </source>
</evidence>
<reference evidence="1 2" key="1">
    <citation type="journal article" date="2024" name="G3 (Bethesda)">
        <title>Genome assembly of Hibiscus sabdariffa L. provides insights into metabolisms of medicinal natural products.</title>
        <authorList>
            <person name="Kim T."/>
        </authorList>
    </citation>
    <scope>NUCLEOTIDE SEQUENCE [LARGE SCALE GENOMIC DNA]</scope>
    <source>
        <strain evidence="1">TK-2024</strain>
        <tissue evidence="1">Old leaves</tissue>
    </source>
</reference>
<keyword evidence="2" id="KW-1185">Reference proteome</keyword>
<dbReference type="Proteomes" id="UP001396334">
    <property type="component" value="Unassembled WGS sequence"/>
</dbReference>
<evidence type="ECO:0000313" key="1">
    <source>
        <dbReference type="EMBL" id="KAK9018332.1"/>
    </source>
</evidence>
<proteinExistence type="predicted"/>
<gene>
    <name evidence="1" type="ORF">V6N11_001308</name>
</gene>
<name>A0ABR2RZM5_9ROSI</name>
<protein>
    <submittedName>
        <fullName evidence="1">Uncharacterized protein</fullName>
    </submittedName>
</protein>
<dbReference type="EMBL" id="JBBPBN010000019">
    <property type="protein sequence ID" value="KAK9018332.1"/>
    <property type="molecule type" value="Genomic_DNA"/>
</dbReference>
<sequence length="134" mass="15180">MDISSSNKRKRSLEDTLLHHTSNKRFLRDAILDGVIEIEPGIWKSSGSGLIENEEIVNFVFSLGFNEGPSKIISRVEKQFKGKAKGTRRLSGIKQAARVKFAKENDRKFDDQTSLLEFGRDPSDLHLLSFFDPV</sequence>
<comment type="caution">
    <text evidence="1">The sequence shown here is derived from an EMBL/GenBank/DDBJ whole genome shotgun (WGS) entry which is preliminary data.</text>
</comment>
<accession>A0ABR2RZM5</accession>
<organism evidence="1 2">
    <name type="scientific">Hibiscus sabdariffa</name>
    <name type="common">roselle</name>
    <dbReference type="NCBI Taxonomy" id="183260"/>
    <lineage>
        <taxon>Eukaryota</taxon>
        <taxon>Viridiplantae</taxon>
        <taxon>Streptophyta</taxon>
        <taxon>Embryophyta</taxon>
        <taxon>Tracheophyta</taxon>
        <taxon>Spermatophyta</taxon>
        <taxon>Magnoliopsida</taxon>
        <taxon>eudicotyledons</taxon>
        <taxon>Gunneridae</taxon>
        <taxon>Pentapetalae</taxon>
        <taxon>rosids</taxon>
        <taxon>malvids</taxon>
        <taxon>Malvales</taxon>
        <taxon>Malvaceae</taxon>
        <taxon>Malvoideae</taxon>
        <taxon>Hibiscus</taxon>
    </lineage>
</organism>